<dbReference type="Gene3D" id="3.10.105.10">
    <property type="entry name" value="Dipeptide-binding Protein, Domain 3"/>
    <property type="match status" value="1"/>
</dbReference>
<proteinExistence type="inferred from homology"/>
<dbReference type="SUPFAM" id="SSF53850">
    <property type="entry name" value="Periplasmic binding protein-like II"/>
    <property type="match status" value="1"/>
</dbReference>
<accession>A0A9X3AZM3</accession>
<organism evidence="6 7">
    <name type="scientific">Chelativorans petroleitrophicus</name>
    <dbReference type="NCBI Taxonomy" id="2975484"/>
    <lineage>
        <taxon>Bacteria</taxon>
        <taxon>Pseudomonadati</taxon>
        <taxon>Pseudomonadota</taxon>
        <taxon>Alphaproteobacteria</taxon>
        <taxon>Hyphomicrobiales</taxon>
        <taxon>Phyllobacteriaceae</taxon>
        <taxon>Chelativorans</taxon>
    </lineage>
</organism>
<sequence>MALAFWAAQASPAAADAANGVLRVGTSFSCSSLNPYTTVQSSCLAALRLMYPSLGQASGTDVVPDLAESWTSDETGLVWTFKIRNGQWSDGEPLTAGDAAFTINMLLKHVDGPTARRARSIGTVEKAEAPDDSTLVVTFKQPTANAVGRLAQVLIVPEHIWGPLAEGDGAAITTFTNDPPVVGGPFKLARFTADQIILLEPYEDYFGEAPALKGVGIQFFTDSTAMVQALVNNQLDVVTPLPVTSVEAVKKAGITVANYPGLRFHSWLFNSSENQKAFPEIRDIKLREAFAHAIDRKKIAEVAYLGFATPGDSMVPKVTGFWSNPNIQSEPFDLDLANKLLDEAGYTKGADGWRVANGHKMSYKVLIPANVEGAEGLRALEIVTEDFKKIGVELVTVQSDNATISEAITGPNNTFAESTIAQWGWIPQMDPDFILSVVLCSQIGGLSETAYCNEEYDALYEQQAKEVDTEKRKEIVWKMQEILQRDRPYIVTVQQNNVEAVAPGWTGFIENPIGFLDYTSNQTFLSMRPES</sequence>
<evidence type="ECO:0000256" key="4">
    <source>
        <dbReference type="ARBA" id="ARBA00022729"/>
    </source>
</evidence>
<evidence type="ECO:0000256" key="1">
    <source>
        <dbReference type="ARBA" id="ARBA00004418"/>
    </source>
</evidence>
<dbReference type="CDD" id="cd00995">
    <property type="entry name" value="PBP2_NikA_DppA_OppA_like"/>
    <property type="match status" value="1"/>
</dbReference>
<keyword evidence="7" id="KW-1185">Reference proteome</keyword>
<dbReference type="InterPro" id="IPR039424">
    <property type="entry name" value="SBP_5"/>
</dbReference>
<feature type="domain" description="Solute-binding protein family 5" evidence="5">
    <location>
        <begin position="62"/>
        <end position="432"/>
    </location>
</feature>
<evidence type="ECO:0000256" key="3">
    <source>
        <dbReference type="ARBA" id="ARBA00022448"/>
    </source>
</evidence>
<evidence type="ECO:0000313" key="7">
    <source>
        <dbReference type="Proteomes" id="UP001149009"/>
    </source>
</evidence>
<dbReference type="GO" id="GO:1904680">
    <property type="term" value="F:peptide transmembrane transporter activity"/>
    <property type="evidence" value="ECO:0007669"/>
    <property type="project" value="TreeGrafter"/>
</dbReference>
<evidence type="ECO:0000259" key="5">
    <source>
        <dbReference type="Pfam" id="PF00496"/>
    </source>
</evidence>
<dbReference type="AlphaFoldDB" id="A0A9X3AZM3"/>
<gene>
    <name evidence="6" type="ORF">NYR54_08995</name>
</gene>
<dbReference type="GO" id="GO:0030288">
    <property type="term" value="C:outer membrane-bounded periplasmic space"/>
    <property type="evidence" value="ECO:0007669"/>
    <property type="project" value="UniProtKB-ARBA"/>
</dbReference>
<dbReference type="PIRSF" id="PIRSF002741">
    <property type="entry name" value="MppA"/>
    <property type="match status" value="1"/>
</dbReference>
<evidence type="ECO:0000256" key="2">
    <source>
        <dbReference type="ARBA" id="ARBA00005695"/>
    </source>
</evidence>
<dbReference type="EMBL" id="JAODNV010000009">
    <property type="protein sequence ID" value="MCT8990425.1"/>
    <property type="molecule type" value="Genomic_DNA"/>
</dbReference>
<name>A0A9X3AZM3_9HYPH</name>
<comment type="similarity">
    <text evidence="2">Belongs to the bacterial solute-binding protein 5 family.</text>
</comment>
<dbReference type="Gene3D" id="3.40.190.10">
    <property type="entry name" value="Periplasmic binding protein-like II"/>
    <property type="match status" value="1"/>
</dbReference>
<dbReference type="InterPro" id="IPR030678">
    <property type="entry name" value="Peptide/Ni-bd"/>
</dbReference>
<comment type="caution">
    <text evidence="6">The sequence shown here is derived from an EMBL/GenBank/DDBJ whole genome shotgun (WGS) entry which is preliminary data.</text>
</comment>
<dbReference type="PANTHER" id="PTHR30290">
    <property type="entry name" value="PERIPLASMIC BINDING COMPONENT OF ABC TRANSPORTER"/>
    <property type="match status" value="1"/>
</dbReference>
<dbReference type="Pfam" id="PF00496">
    <property type="entry name" value="SBP_bac_5"/>
    <property type="match status" value="1"/>
</dbReference>
<dbReference type="GO" id="GO:0043190">
    <property type="term" value="C:ATP-binding cassette (ABC) transporter complex"/>
    <property type="evidence" value="ECO:0007669"/>
    <property type="project" value="InterPro"/>
</dbReference>
<dbReference type="Proteomes" id="UP001149009">
    <property type="component" value="Unassembled WGS sequence"/>
</dbReference>
<comment type="subcellular location">
    <subcellularLocation>
        <location evidence="1">Periplasm</location>
    </subcellularLocation>
</comment>
<keyword evidence="3" id="KW-0813">Transport</keyword>
<keyword evidence="4" id="KW-0732">Signal</keyword>
<evidence type="ECO:0000313" key="6">
    <source>
        <dbReference type="EMBL" id="MCT8990425.1"/>
    </source>
</evidence>
<reference evidence="6" key="1">
    <citation type="submission" date="2022-08" db="EMBL/GenBank/DDBJ databases">
        <title>Chelativorans sichuanense sp. nov., a paraffin oil-degrading bacterium isolated from a mixture of oil-based drill cuttings and paddy soil.</title>
        <authorList>
            <person name="Yu J."/>
            <person name="Liu H."/>
            <person name="Chen Q."/>
        </authorList>
    </citation>
    <scope>NUCLEOTIDE SEQUENCE</scope>
    <source>
        <strain evidence="6">SCAU 2101</strain>
    </source>
</reference>
<dbReference type="InterPro" id="IPR000914">
    <property type="entry name" value="SBP_5_dom"/>
</dbReference>
<dbReference type="GO" id="GO:0015833">
    <property type="term" value="P:peptide transport"/>
    <property type="evidence" value="ECO:0007669"/>
    <property type="project" value="TreeGrafter"/>
</dbReference>
<dbReference type="PANTHER" id="PTHR30290:SF10">
    <property type="entry name" value="PERIPLASMIC OLIGOPEPTIDE-BINDING PROTEIN-RELATED"/>
    <property type="match status" value="1"/>
</dbReference>
<dbReference type="RefSeq" id="WP_261515300.1">
    <property type="nucleotide sequence ID" value="NZ_JAODNV010000009.1"/>
</dbReference>
<protein>
    <submittedName>
        <fullName evidence="6">ABC transporter substrate-binding protein</fullName>
    </submittedName>
</protein>